<evidence type="ECO:0000313" key="5">
    <source>
        <dbReference type="Ensembl" id="ENSCINP00000010725.3"/>
    </source>
</evidence>
<name>F6Z182_CIOIN</name>
<evidence type="ECO:0008006" key="7">
    <source>
        <dbReference type="Google" id="ProtNLM"/>
    </source>
</evidence>
<dbReference type="PANTHER" id="PTHR10353:SF36">
    <property type="entry name" value="LP05116P"/>
    <property type="match status" value="1"/>
</dbReference>
<dbReference type="Proteomes" id="UP000008144">
    <property type="component" value="Unassembled WGS sequence"/>
</dbReference>
<sequence>MQWFIGLYAHPIYVGGWPKVIEDNVGEKSRKEGRSESRLPAFTQAELDDIMGTSDFLGLNSYTSSIVGHKRKQSPGFFTDSDITTTFDPSWPPSGSSWLAIYPPGIRKVLSWIKGEYPGYGSVLINENGVSETDQSGCFNLCDQFRVNFFKNYTNNVLKAIRYDGVNVEGYTAWSLLDNFEWAHGYKERFGIHHVDFNTLKRTPKASAMFYKRLVENNGIPSRGVLSRWLDEIEGECGRENQALCGT</sequence>
<dbReference type="InterPro" id="IPR017853">
    <property type="entry name" value="GH"/>
</dbReference>
<evidence type="ECO:0000256" key="1">
    <source>
        <dbReference type="ARBA" id="ARBA00010838"/>
    </source>
</evidence>
<reference evidence="6" key="1">
    <citation type="journal article" date="2002" name="Science">
        <title>The draft genome of Ciona intestinalis: insights into chordate and vertebrate origins.</title>
        <authorList>
            <person name="Dehal P."/>
            <person name="Satou Y."/>
            <person name="Campbell R.K."/>
            <person name="Chapman J."/>
            <person name="Degnan B."/>
            <person name="De Tomaso A."/>
            <person name="Davidson B."/>
            <person name="Di Gregorio A."/>
            <person name="Gelpke M."/>
            <person name="Goodstein D.M."/>
            <person name="Harafuji N."/>
            <person name="Hastings K.E."/>
            <person name="Ho I."/>
            <person name="Hotta K."/>
            <person name="Huang W."/>
            <person name="Kawashima T."/>
            <person name="Lemaire P."/>
            <person name="Martinez D."/>
            <person name="Meinertzhagen I.A."/>
            <person name="Necula S."/>
            <person name="Nonaka M."/>
            <person name="Putnam N."/>
            <person name="Rash S."/>
            <person name="Saiga H."/>
            <person name="Satake M."/>
            <person name="Terry A."/>
            <person name="Yamada L."/>
            <person name="Wang H.G."/>
            <person name="Awazu S."/>
            <person name="Azumi K."/>
            <person name="Boore J."/>
            <person name="Branno M."/>
            <person name="Chin-Bow S."/>
            <person name="DeSantis R."/>
            <person name="Doyle S."/>
            <person name="Francino P."/>
            <person name="Keys D.N."/>
            <person name="Haga S."/>
            <person name="Hayashi H."/>
            <person name="Hino K."/>
            <person name="Imai K.S."/>
            <person name="Inaba K."/>
            <person name="Kano S."/>
            <person name="Kobayashi K."/>
            <person name="Kobayashi M."/>
            <person name="Lee B.I."/>
            <person name="Makabe K.W."/>
            <person name="Manohar C."/>
            <person name="Matassi G."/>
            <person name="Medina M."/>
            <person name="Mochizuki Y."/>
            <person name="Mount S."/>
            <person name="Morishita T."/>
            <person name="Miura S."/>
            <person name="Nakayama A."/>
            <person name="Nishizaka S."/>
            <person name="Nomoto H."/>
            <person name="Ohta F."/>
            <person name="Oishi K."/>
            <person name="Rigoutsos I."/>
            <person name="Sano M."/>
            <person name="Sasaki A."/>
            <person name="Sasakura Y."/>
            <person name="Shoguchi E."/>
            <person name="Shin-i T."/>
            <person name="Spagnuolo A."/>
            <person name="Stainier D."/>
            <person name="Suzuki M.M."/>
            <person name="Tassy O."/>
            <person name="Takatori N."/>
            <person name="Tokuoka M."/>
            <person name="Yagi K."/>
            <person name="Yoshizaki F."/>
            <person name="Wada S."/>
            <person name="Zhang C."/>
            <person name="Hyatt P.D."/>
            <person name="Larimer F."/>
            <person name="Detter C."/>
            <person name="Doggett N."/>
            <person name="Glavina T."/>
            <person name="Hawkins T."/>
            <person name="Richardson P."/>
            <person name="Lucas S."/>
            <person name="Kohara Y."/>
            <person name="Levine M."/>
            <person name="Satoh N."/>
            <person name="Rokhsar D.S."/>
        </authorList>
    </citation>
    <scope>NUCLEOTIDE SEQUENCE [LARGE SCALE GENOMIC DNA]</scope>
</reference>
<dbReference type="InterPro" id="IPR001360">
    <property type="entry name" value="Glyco_hydro_1"/>
</dbReference>
<dbReference type="HOGENOM" id="CLU_001859_4_1_1"/>
<dbReference type="Pfam" id="PF00232">
    <property type="entry name" value="Glyco_hydro_1"/>
    <property type="match status" value="1"/>
</dbReference>
<dbReference type="OMA" id="WIMLICK"/>
<comment type="similarity">
    <text evidence="1 4">Belongs to the glycosyl hydrolase 1 family.</text>
</comment>
<evidence type="ECO:0000313" key="6">
    <source>
        <dbReference type="Proteomes" id="UP000008144"/>
    </source>
</evidence>
<evidence type="ECO:0000256" key="4">
    <source>
        <dbReference type="RuleBase" id="RU003690"/>
    </source>
</evidence>
<keyword evidence="6" id="KW-1185">Reference proteome</keyword>
<keyword evidence="2" id="KW-0378">Hydrolase</keyword>
<dbReference type="Ensembl" id="ENSCINT00000010725.3">
    <property type="protein sequence ID" value="ENSCINP00000010725.3"/>
    <property type="gene ID" value="ENSCING00000005210.3"/>
</dbReference>
<evidence type="ECO:0000256" key="2">
    <source>
        <dbReference type="ARBA" id="ARBA00022801"/>
    </source>
</evidence>
<reference evidence="5" key="3">
    <citation type="submission" date="2025-09" db="UniProtKB">
        <authorList>
            <consortium name="Ensembl"/>
        </authorList>
    </citation>
    <scope>IDENTIFICATION</scope>
</reference>
<dbReference type="SUPFAM" id="SSF51445">
    <property type="entry name" value="(Trans)glycosidases"/>
    <property type="match status" value="1"/>
</dbReference>
<dbReference type="PANTHER" id="PTHR10353">
    <property type="entry name" value="GLYCOSYL HYDROLASE"/>
    <property type="match status" value="1"/>
</dbReference>
<protein>
    <recommendedName>
        <fullName evidence="7">Glycoside hydrolase family 1 protein</fullName>
    </recommendedName>
</protein>
<dbReference type="InParanoid" id="F6Z182"/>
<keyword evidence="3" id="KW-0326">Glycosidase</keyword>
<dbReference type="AlphaFoldDB" id="F6Z182"/>
<dbReference type="GO" id="GO:0005975">
    <property type="term" value="P:carbohydrate metabolic process"/>
    <property type="evidence" value="ECO:0007669"/>
    <property type="project" value="InterPro"/>
</dbReference>
<accession>F6Z182</accession>
<proteinExistence type="inferred from homology"/>
<evidence type="ECO:0000256" key="3">
    <source>
        <dbReference type="ARBA" id="ARBA00023295"/>
    </source>
</evidence>
<reference evidence="5" key="2">
    <citation type="submission" date="2025-08" db="UniProtKB">
        <authorList>
            <consortium name="Ensembl"/>
        </authorList>
    </citation>
    <scope>IDENTIFICATION</scope>
</reference>
<dbReference type="GO" id="GO:0004553">
    <property type="term" value="F:hydrolase activity, hydrolyzing O-glycosyl compounds"/>
    <property type="evidence" value="ECO:0007669"/>
    <property type="project" value="InterPro"/>
</dbReference>
<organism evidence="5 6">
    <name type="scientific">Ciona intestinalis</name>
    <name type="common">Transparent sea squirt</name>
    <name type="synonym">Ascidia intestinalis</name>
    <dbReference type="NCBI Taxonomy" id="7719"/>
    <lineage>
        <taxon>Eukaryota</taxon>
        <taxon>Metazoa</taxon>
        <taxon>Chordata</taxon>
        <taxon>Tunicata</taxon>
        <taxon>Ascidiacea</taxon>
        <taxon>Phlebobranchia</taxon>
        <taxon>Cionidae</taxon>
        <taxon>Ciona</taxon>
    </lineage>
</organism>
<dbReference type="Gene3D" id="3.20.20.80">
    <property type="entry name" value="Glycosidases"/>
    <property type="match status" value="1"/>
</dbReference>
<dbReference type="STRING" id="7719.ENSCINP00000010725"/>
<dbReference type="PRINTS" id="PR00131">
    <property type="entry name" value="GLHYDRLASE1"/>
</dbReference>
<dbReference type="GeneTree" id="ENSGT00940000166747"/>